<name>A0A7D5RFY7_9ARCH</name>
<dbReference type="EMBL" id="CP026995">
    <property type="protein sequence ID" value="QLH06145.1"/>
    <property type="molecule type" value="Genomic_DNA"/>
</dbReference>
<evidence type="ECO:0000259" key="6">
    <source>
        <dbReference type="SMART" id="SM00418"/>
    </source>
</evidence>
<evidence type="ECO:0000256" key="1">
    <source>
        <dbReference type="ARBA" id="ARBA00023015"/>
    </source>
</evidence>
<feature type="transmembrane region" description="Helical" evidence="5">
    <location>
        <begin position="115"/>
        <end position="132"/>
    </location>
</feature>
<dbReference type="Proteomes" id="UP000509478">
    <property type="component" value="Chromosome"/>
</dbReference>
<keyword evidence="5" id="KW-0472">Membrane</keyword>
<dbReference type="InterPro" id="IPR036388">
    <property type="entry name" value="WH-like_DNA-bd_sf"/>
</dbReference>
<dbReference type="SMART" id="SM00418">
    <property type="entry name" value="HTH_ARSR"/>
    <property type="match status" value="1"/>
</dbReference>
<dbReference type="CDD" id="cd00090">
    <property type="entry name" value="HTH_ARSR"/>
    <property type="match status" value="1"/>
</dbReference>
<dbReference type="InterPro" id="IPR011991">
    <property type="entry name" value="ArsR-like_HTH"/>
</dbReference>
<feature type="domain" description="HTH arsR-type" evidence="6">
    <location>
        <begin position="22"/>
        <end position="102"/>
    </location>
</feature>
<keyword evidence="5" id="KW-1133">Transmembrane helix</keyword>
<dbReference type="OrthoDB" id="3361at2157"/>
<gene>
    <name evidence="7" type="ORF">C5F50_02925</name>
</gene>
<evidence type="ECO:0000256" key="4">
    <source>
        <dbReference type="SAM" id="MobiDB-lite"/>
    </source>
</evidence>
<dbReference type="GeneID" id="56066984"/>
<dbReference type="RefSeq" id="WP_179372210.1">
    <property type="nucleotide sequence ID" value="NZ_CP026995.1"/>
</dbReference>
<dbReference type="GO" id="GO:0003677">
    <property type="term" value="F:DNA binding"/>
    <property type="evidence" value="ECO:0007669"/>
    <property type="project" value="UniProtKB-KW"/>
</dbReference>
<keyword evidence="8" id="KW-1185">Reference proteome</keyword>
<protein>
    <submittedName>
        <fullName evidence="7">ArsR family transcriptional regulator</fullName>
    </submittedName>
</protein>
<keyword evidence="1" id="KW-0805">Transcription regulation</keyword>
<dbReference type="GO" id="GO:0003700">
    <property type="term" value="F:DNA-binding transcription factor activity"/>
    <property type="evidence" value="ECO:0007669"/>
    <property type="project" value="InterPro"/>
</dbReference>
<evidence type="ECO:0000313" key="8">
    <source>
        <dbReference type="Proteomes" id="UP000509478"/>
    </source>
</evidence>
<dbReference type="Pfam" id="PF01022">
    <property type="entry name" value="HTH_5"/>
    <property type="match status" value="1"/>
</dbReference>
<dbReference type="PANTHER" id="PTHR33154">
    <property type="entry name" value="TRANSCRIPTIONAL REGULATOR, ARSR FAMILY"/>
    <property type="match status" value="1"/>
</dbReference>
<dbReference type="KEGG" id="nue:C5F50_02925"/>
<proteinExistence type="predicted"/>
<dbReference type="SUPFAM" id="SSF46785">
    <property type="entry name" value="Winged helix' DNA-binding domain"/>
    <property type="match status" value="1"/>
</dbReference>
<dbReference type="InterPro" id="IPR001845">
    <property type="entry name" value="HTH_ArsR_DNA-bd_dom"/>
</dbReference>
<sequence>MSNKDSEDKVEVISTNDDKIKLVGEIFSNDSSRKILKLISDNEMTANEIAQKNDMSLTLTIHHLKRMQKAKMIKISKTGISAKGQEMKYYVATNQSFLITPEKSNYSIINSLKKFSKFAAIGMAGFVSWMTLKHGDGNYQMQQSGQDDFIVDVRSTVDESDTQSSSEPLPEVNLEDSNAERTPRPESEPTQIPESESPHTDVENFDFSDSGAANTGSVSLDRTVYPQSFDGAGVDSVEPLILSIIIPIGVVVGGILLERILTRWHDKRKQNKHLREES</sequence>
<feature type="transmembrane region" description="Helical" evidence="5">
    <location>
        <begin position="240"/>
        <end position="261"/>
    </location>
</feature>
<feature type="region of interest" description="Disordered" evidence="4">
    <location>
        <begin position="156"/>
        <end position="213"/>
    </location>
</feature>
<keyword evidence="2" id="KW-0238">DNA-binding</keyword>
<keyword evidence="5" id="KW-0812">Transmembrane</keyword>
<evidence type="ECO:0000256" key="2">
    <source>
        <dbReference type="ARBA" id="ARBA00023125"/>
    </source>
</evidence>
<feature type="compositionally biased region" description="Basic and acidic residues" evidence="4">
    <location>
        <begin position="178"/>
        <end position="187"/>
    </location>
</feature>
<reference evidence="7 8" key="1">
    <citation type="submission" date="2018-02" db="EMBL/GenBank/DDBJ databases">
        <title>Complete genome of Nitrosopumilus ureaphilus PS0.</title>
        <authorList>
            <person name="Qin W."/>
            <person name="Zheng Y."/>
            <person name="Stahl D.A."/>
        </authorList>
    </citation>
    <scope>NUCLEOTIDE SEQUENCE [LARGE SCALE GENOMIC DNA]</scope>
    <source>
        <strain evidence="7 8">PS0</strain>
    </source>
</reference>
<keyword evidence="3" id="KW-0804">Transcription</keyword>
<dbReference type="InterPro" id="IPR051081">
    <property type="entry name" value="HTH_MetalResp_TranReg"/>
</dbReference>
<evidence type="ECO:0000256" key="5">
    <source>
        <dbReference type="SAM" id="Phobius"/>
    </source>
</evidence>
<evidence type="ECO:0000313" key="7">
    <source>
        <dbReference type="EMBL" id="QLH06145.1"/>
    </source>
</evidence>
<dbReference type="PANTHER" id="PTHR33154:SF35">
    <property type="entry name" value="TRANSCRIPTIONAL REGULATOR, ARSR FAMILY"/>
    <property type="match status" value="1"/>
</dbReference>
<accession>A0A7D5RFY7</accession>
<dbReference type="Gene3D" id="1.10.10.10">
    <property type="entry name" value="Winged helix-like DNA-binding domain superfamily/Winged helix DNA-binding domain"/>
    <property type="match status" value="1"/>
</dbReference>
<organism evidence="7 8">
    <name type="scientific">Nitrosopumilus ureiphilus</name>
    <dbReference type="NCBI Taxonomy" id="1470067"/>
    <lineage>
        <taxon>Archaea</taxon>
        <taxon>Nitrososphaerota</taxon>
        <taxon>Nitrososphaeria</taxon>
        <taxon>Nitrosopumilales</taxon>
        <taxon>Nitrosopumilaceae</taxon>
        <taxon>Nitrosopumilus</taxon>
    </lineage>
</organism>
<evidence type="ECO:0000256" key="3">
    <source>
        <dbReference type="ARBA" id="ARBA00023163"/>
    </source>
</evidence>
<dbReference type="AlphaFoldDB" id="A0A7D5RFY7"/>
<dbReference type="InterPro" id="IPR036390">
    <property type="entry name" value="WH_DNA-bd_sf"/>
</dbReference>